<dbReference type="Pfam" id="PF08541">
    <property type="entry name" value="ACP_syn_III_C"/>
    <property type="match status" value="1"/>
</dbReference>
<dbReference type="OrthoDB" id="1704808at2"/>
<dbReference type="RefSeq" id="WP_162297755.1">
    <property type="nucleotide sequence ID" value="NZ_LS483254.1"/>
</dbReference>
<dbReference type="Gene3D" id="3.40.47.10">
    <property type="match status" value="1"/>
</dbReference>
<protein>
    <submittedName>
        <fullName evidence="5">3-oxoacyl-[acyl-carrier-protein] synthase 3 protein 1 (3-oxoacyl-[acyl-carrier-protein] synthase III protein 1) (Beta-ketoacyl-ACP synthase III 1) (KAS III 1) (BFabH1)</fullName>
        <ecNumber evidence="5">2.3.1.41</ecNumber>
    </submittedName>
</protein>
<accession>A0A2X3L2Q5</accession>
<evidence type="ECO:0000259" key="3">
    <source>
        <dbReference type="Pfam" id="PF08541"/>
    </source>
</evidence>
<keyword evidence="6" id="KW-1185">Reference proteome</keyword>
<evidence type="ECO:0000256" key="2">
    <source>
        <dbReference type="ARBA" id="ARBA00023315"/>
    </source>
</evidence>
<feature type="domain" description="Beta-ketoacyl-[acyl-carrier-protein] synthase III C-terminal" evidence="3">
    <location>
        <begin position="236"/>
        <end position="324"/>
    </location>
</feature>
<dbReference type="Pfam" id="PF08545">
    <property type="entry name" value="ACP_syn_III"/>
    <property type="match status" value="1"/>
</dbReference>
<proteinExistence type="predicted"/>
<evidence type="ECO:0000259" key="4">
    <source>
        <dbReference type="Pfam" id="PF08545"/>
    </source>
</evidence>
<evidence type="ECO:0000256" key="1">
    <source>
        <dbReference type="ARBA" id="ARBA00022679"/>
    </source>
</evidence>
<dbReference type="GO" id="GO:0006633">
    <property type="term" value="P:fatty acid biosynthetic process"/>
    <property type="evidence" value="ECO:0007669"/>
    <property type="project" value="InterPro"/>
</dbReference>
<name>A0A2X3L2Q5_9BACT</name>
<keyword evidence="1 5" id="KW-0808">Transferase</keyword>
<reference evidence="6" key="1">
    <citation type="submission" date="2018-05" db="EMBL/GenBank/DDBJ databases">
        <authorList>
            <person name="Hao L."/>
        </authorList>
    </citation>
    <scope>NUCLEOTIDE SEQUENCE [LARGE SCALE GENOMIC DNA]</scope>
</reference>
<dbReference type="InterPro" id="IPR016039">
    <property type="entry name" value="Thiolase-like"/>
</dbReference>
<dbReference type="KEGG" id="bana:BARAN1_1076"/>
<keyword evidence="2 5" id="KW-0012">Acyltransferase</keyword>
<dbReference type="SUPFAM" id="SSF53901">
    <property type="entry name" value="Thiolase-like"/>
    <property type="match status" value="1"/>
</dbReference>
<dbReference type="EMBL" id="LS483254">
    <property type="protein sequence ID" value="SQD93100.1"/>
    <property type="molecule type" value="Genomic_DNA"/>
</dbReference>
<dbReference type="InterPro" id="IPR013747">
    <property type="entry name" value="ACP_syn_III_C"/>
</dbReference>
<sequence>MYLPQERVTNADLSAIMDYDVESYLAEKGIGVRYRAAPNEATSDMGVRAAREALLRAGLVPEDVDLIILATDTPDFISPPTSAVIQHKLGATNAGAFDINAACTDETIALALGAHYIALEPGIDHVLVIGAYGMTKWLDWRPYGESVSKVLAMLFSDGAGAVVLSPSEEAGYLSSKMLTEGSYWDTYGIYLGTGQPPTPTMIETRRHCLRFHENGHRVPADFNSSRWPRLLRETLRVANCTPDDLNLVLMNQVDLSTVRITLEGLGLPMDRTHWVADRFGYAGSASVFMALYDAVEQGKLSAGDLVAFCTSGAGFVLSTALFRWR</sequence>
<dbReference type="PANTHER" id="PTHR34069:SF2">
    <property type="entry name" value="BETA-KETOACYL-[ACYL-CARRIER-PROTEIN] SYNTHASE III"/>
    <property type="match status" value="1"/>
</dbReference>
<dbReference type="InterPro" id="IPR013751">
    <property type="entry name" value="ACP_syn_III_N"/>
</dbReference>
<dbReference type="CDD" id="cd00830">
    <property type="entry name" value="KAS_III"/>
    <property type="match status" value="1"/>
</dbReference>
<evidence type="ECO:0000313" key="6">
    <source>
        <dbReference type="Proteomes" id="UP000249818"/>
    </source>
</evidence>
<gene>
    <name evidence="5" type="ORF">BARAN1_1076</name>
</gene>
<organism evidence="5 6">
    <name type="scientific">Candidatus Bipolaricaulis anaerobius</name>
    <dbReference type="NCBI Taxonomy" id="2026885"/>
    <lineage>
        <taxon>Bacteria</taxon>
        <taxon>Candidatus Bipolaricaulota</taxon>
        <taxon>Candidatus Bipolaricaulia</taxon>
        <taxon>Candidatus Bipolaricaulales</taxon>
        <taxon>Candidatus Bipolaricaulaceae</taxon>
        <taxon>Candidatus Bipolaricaulis</taxon>
    </lineage>
</organism>
<dbReference type="GO" id="GO:0004315">
    <property type="term" value="F:3-oxoacyl-[acyl-carrier-protein] synthase activity"/>
    <property type="evidence" value="ECO:0007669"/>
    <property type="project" value="UniProtKB-EC"/>
</dbReference>
<dbReference type="GO" id="GO:0044550">
    <property type="term" value="P:secondary metabolite biosynthetic process"/>
    <property type="evidence" value="ECO:0007669"/>
    <property type="project" value="TreeGrafter"/>
</dbReference>
<dbReference type="EC" id="2.3.1.41" evidence="5"/>
<dbReference type="Proteomes" id="UP000249818">
    <property type="component" value="Chromosome BARAN1"/>
</dbReference>
<dbReference type="AlphaFoldDB" id="A0A2X3L2Q5"/>
<feature type="domain" description="Beta-ketoacyl-[acyl-carrier-protein] synthase III N-terminal" evidence="4">
    <location>
        <begin position="97"/>
        <end position="181"/>
    </location>
</feature>
<evidence type="ECO:0000313" key="5">
    <source>
        <dbReference type="EMBL" id="SQD93100.1"/>
    </source>
</evidence>
<dbReference type="PANTHER" id="PTHR34069">
    <property type="entry name" value="3-OXOACYL-[ACYL-CARRIER-PROTEIN] SYNTHASE 3"/>
    <property type="match status" value="1"/>
</dbReference>